<dbReference type="AlphaFoldDB" id="A0A166E772"/>
<keyword evidence="3 6" id="KW-0812">Transmembrane</keyword>
<feature type="transmembrane region" description="Helical" evidence="6">
    <location>
        <begin position="456"/>
        <end position="475"/>
    </location>
</feature>
<keyword evidence="2" id="KW-0813">Transport</keyword>
<dbReference type="InterPro" id="IPR005829">
    <property type="entry name" value="Sugar_transporter_CS"/>
</dbReference>
<organism evidence="8 9">
    <name type="scientific">Athelia psychrophila</name>
    <dbReference type="NCBI Taxonomy" id="1759441"/>
    <lineage>
        <taxon>Eukaryota</taxon>
        <taxon>Fungi</taxon>
        <taxon>Dikarya</taxon>
        <taxon>Basidiomycota</taxon>
        <taxon>Agaricomycotina</taxon>
        <taxon>Agaricomycetes</taxon>
        <taxon>Agaricomycetidae</taxon>
        <taxon>Atheliales</taxon>
        <taxon>Atheliaceae</taxon>
        <taxon>Athelia</taxon>
    </lineage>
</organism>
<keyword evidence="9" id="KW-1185">Reference proteome</keyword>
<feature type="transmembrane region" description="Helical" evidence="6">
    <location>
        <begin position="110"/>
        <end position="128"/>
    </location>
</feature>
<dbReference type="InterPro" id="IPR036259">
    <property type="entry name" value="MFS_trans_sf"/>
</dbReference>
<dbReference type="InterPro" id="IPR020846">
    <property type="entry name" value="MFS_dom"/>
</dbReference>
<evidence type="ECO:0000313" key="8">
    <source>
        <dbReference type="EMBL" id="KZP15464.1"/>
    </source>
</evidence>
<feature type="transmembrane region" description="Helical" evidence="6">
    <location>
        <begin position="281"/>
        <end position="303"/>
    </location>
</feature>
<dbReference type="SUPFAM" id="SSF103473">
    <property type="entry name" value="MFS general substrate transporter"/>
    <property type="match status" value="1"/>
</dbReference>
<name>A0A166E772_9AGAM</name>
<reference evidence="8 9" key="1">
    <citation type="journal article" date="2016" name="Mol. Biol. Evol.">
        <title>Comparative Genomics of Early-Diverging Mushroom-Forming Fungi Provides Insights into the Origins of Lignocellulose Decay Capabilities.</title>
        <authorList>
            <person name="Nagy L.G."/>
            <person name="Riley R."/>
            <person name="Tritt A."/>
            <person name="Adam C."/>
            <person name="Daum C."/>
            <person name="Floudas D."/>
            <person name="Sun H."/>
            <person name="Yadav J.S."/>
            <person name="Pangilinan J."/>
            <person name="Larsson K.H."/>
            <person name="Matsuura K."/>
            <person name="Barry K."/>
            <person name="Labutti K."/>
            <person name="Kuo R."/>
            <person name="Ohm R.A."/>
            <person name="Bhattacharya S.S."/>
            <person name="Shirouzu T."/>
            <person name="Yoshinaga Y."/>
            <person name="Martin F.M."/>
            <person name="Grigoriev I.V."/>
            <person name="Hibbett D.S."/>
        </authorList>
    </citation>
    <scope>NUCLEOTIDE SEQUENCE [LARGE SCALE GENOMIC DNA]</scope>
    <source>
        <strain evidence="8 9">CBS 109695</strain>
    </source>
</reference>
<dbReference type="GO" id="GO:0016020">
    <property type="term" value="C:membrane"/>
    <property type="evidence" value="ECO:0007669"/>
    <property type="project" value="UniProtKB-SubCell"/>
</dbReference>
<protein>
    <submittedName>
        <fullName evidence="8">MFS general substrate transporter</fullName>
    </submittedName>
</protein>
<dbReference type="PROSITE" id="PS50850">
    <property type="entry name" value="MFS"/>
    <property type="match status" value="1"/>
</dbReference>
<dbReference type="PANTHER" id="PTHR23504">
    <property type="entry name" value="MAJOR FACILITATOR SUPERFAMILY DOMAIN-CONTAINING PROTEIN 10"/>
    <property type="match status" value="1"/>
</dbReference>
<feature type="transmembrane region" description="Helical" evidence="6">
    <location>
        <begin position="349"/>
        <end position="367"/>
    </location>
</feature>
<dbReference type="InterPro" id="IPR011701">
    <property type="entry name" value="MFS"/>
</dbReference>
<dbReference type="EMBL" id="KV417604">
    <property type="protein sequence ID" value="KZP15464.1"/>
    <property type="molecule type" value="Genomic_DNA"/>
</dbReference>
<feature type="transmembrane region" description="Helical" evidence="6">
    <location>
        <begin position="76"/>
        <end position="98"/>
    </location>
</feature>
<sequence>MNTSENSDETRPLLSAQLADDNPDTVQAKPITPLPKAKLAVATCIRLVEPIAFSQIFPYINEYLSNLHVTDDPKQIGFYSGLVESTFAVFQLVSIYYLSKLSDRIGRRPVILWGNAGAAVATFLFGLSRSLPTMLAFRAMAGLCSGNAPVMHSVIAEITDSTNFALALPIYSTAYYTGNILGPMLGGTLSNPADKFSWLDFGFLKHYPYFLPGGVAGVLTLLAVFIGYFVLEETLPSKIRTSTKRNEITSGDLVNDQAHDEPLSAKALLANPAIFALCKSGFALCFLDAGFQVIFVLFAYTSVLNGGLGLSTENIGYSLSTSGAVSLLLQLMIMPYLIRNFNLAKMYSLCFWMFPFMFPLLAVLNLVARGGYDGTTGELSSQASAAIWVGIAIVMTMARFANLAFSFSVILIRENCPNPASLGMSNGLAQIAMCLARAFSPAFMSSIFALSVDYNLLGGFAWVVASFLVGLFGVAQSRSLIRLDRQHP</sequence>
<dbReference type="GO" id="GO:0022857">
    <property type="term" value="F:transmembrane transporter activity"/>
    <property type="evidence" value="ECO:0007669"/>
    <property type="project" value="InterPro"/>
</dbReference>
<accession>A0A166E772</accession>
<dbReference type="InterPro" id="IPR001958">
    <property type="entry name" value="Tet-R_TetA/multi-R_MdtG-like"/>
</dbReference>
<gene>
    <name evidence="8" type="ORF">FIBSPDRAFT_832795</name>
</gene>
<evidence type="ECO:0000256" key="2">
    <source>
        <dbReference type="ARBA" id="ARBA00022448"/>
    </source>
</evidence>
<evidence type="ECO:0000256" key="4">
    <source>
        <dbReference type="ARBA" id="ARBA00022989"/>
    </source>
</evidence>
<keyword evidence="5 6" id="KW-0472">Membrane</keyword>
<dbReference type="PROSITE" id="PS00216">
    <property type="entry name" value="SUGAR_TRANSPORT_1"/>
    <property type="match status" value="1"/>
</dbReference>
<feature type="transmembrane region" description="Helical" evidence="6">
    <location>
        <begin position="209"/>
        <end position="231"/>
    </location>
</feature>
<dbReference type="Proteomes" id="UP000076532">
    <property type="component" value="Unassembled WGS sequence"/>
</dbReference>
<dbReference type="PANTHER" id="PTHR23504:SF15">
    <property type="entry name" value="MAJOR FACILITATOR SUPERFAMILY (MFS) PROFILE DOMAIN-CONTAINING PROTEIN"/>
    <property type="match status" value="1"/>
</dbReference>
<evidence type="ECO:0000313" key="9">
    <source>
        <dbReference type="Proteomes" id="UP000076532"/>
    </source>
</evidence>
<dbReference type="OrthoDB" id="419616at2759"/>
<feature type="transmembrane region" description="Helical" evidence="6">
    <location>
        <begin position="315"/>
        <end position="337"/>
    </location>
</feature>
<evidence type="ECO:0000256" key="3">
    <source>
        <dbReference type="ARBA" id="ARBA00022692"/>
    </source>
</evidence>
<dbReference type="Gene3D" id="1.20.1250.20">
    <property type="entry name" value="MFS general substrate transporter like domains"/>
    <property type="match status" value="1"/>
</dbReference>
<evidence type="ECO:0000256" key="6">
    <source>
        <dbReference type="SAM" id="Phobius"/>
    </source>
</evidence>
<evidence type="ECO:0000256" key="1">
    <source>
        <dbReference type="ARBA" id="ARBA00004141"/>
    </source>
</evidence>
<keyword evidence="4 6" id="KW-1133">Transmembrane helix</keyword>
<evidence type="ECO:0000256" key="5">
    <source>
        <dbReference type="ARBA" id="ARBA00023136"/>
    </source>
</evidence>
<proteinExistence type="predicted"/>
<comment type="subcellular location">
    <subcellularLocation>
        <location evidence="1">Membrane</location>
        <topology evidence="1">Multi-pass membrane protein</topology>
    </subcellularLocation>
</comment>
<feature type="transmembrane region" description="Helical" evidence="6">
    <location>
        <begin position="387"/>
        <end position="411"/>
    </location>
</feature>
<evidence type="ECO:0000259" key="7">
    <source>
        <dbReference type="PROSITE" id="PS50850"/>
    </source>
</evidence>
<dbReference type="Pfam" id="PF07690">
    <property type="entry name" value="MFS_1"/>
    <property type="match status" value="1"/>
</dbReference>
<feature type="domain" description="Major facilitator superfamily (MFS) profile" evidence="7">
    <location>
        <begin position="38"/>
        <end position="478"/>
    </location>
</feature>
<dbReference type="PRINTS" id="PR01035">
    <property type="entry name" value="TCRTETA"/>
</dbReference>